<comment type="caution">
    <text evidence="1">The sequence shown here is derived from an EMBL/GenBank/DDBJ whole genome shotgun (WGS) entry which is preliminary data.</text>
</comment>
<dbReference type="EMBL" id="LLXS01000014">
    <property type="protein sequence ID" value="KRG43194.1"/>
    <property type="molecule type" value="Genomic_DNA"/>
</dbReference>
<reference evidence="1 2" key="1">
    <citation type="submission" date="2015-10" db="EMBL/GenBank/DDBJ databases">
        <title>Genome sequencing and analysis of members of genus Stenotrophomonas.</title>
        <authorList>
            <person name="Patil P.P."/>
            <person name="Midha S."/>
            <person name="Patil P.B."/>
        </authorList>
    </citation>
    <scope>NUCLEOTIDE SEQUENCE [LARGE SCALE GENOMIC DNA]</scope>
    <source>
        <strain evidence="1 2">JCM 9942</strain>
    </source>
</reference>
<keyword evidence="2" id="KW-1185">Reference proteome</keyword>
<dbReference type="Proteomes" id="UP000050836">
    <property type="component" value="Unassembled WGS sequence"/>
</dbReference>
<evidence type="ECO:0000313" key="2">
    <source>
        <dbReference type="Proteomes" id="UP000050836"/>
    </source>
</evidence>
<proteinExistence type="predicted"/>
<evidence type="ECO:0000313" key="1">
    <source>
        <dbReference type="EMBL" id="KRG43194.1"/>
    </source>
</evidence>
<sequence length="65" mass="7202">MIPFVSVALVLLVAFREIAARWVLVARQHTDLLQSRVYPVAEGAHPFLPTFVVIGVEVVEVQCSL</sequence>
<accession>A0A0R0AN43</accession>
<organism evidence="1 2">
    <name type="scientific">Stenotrophomonas pictorum JCM 9942</name>
    <dbReference type="NCBI Taxonomy" id="1236960"/>
    <lineage>
        <taxon>Bacteria</taxon>
        <taxon>Pseudomonadati</taxon>
        <taxon>Pseudomonadota</taxon>
        <taxon>Gammaproteobacteria</taxon>
        <taxon>Lysobacterales</taxon>
        <taxon>Lysobacteraceae</taxon>
        <taxon>Stenotrophomonas</taxon>
    </lineage>
</organism>
<dbReference type="AlphaFoldDB" id="A0A0R0AN43"/>
<name>A0A0R0AN43_9GAMM</name>
<protein>
    <submittedName>
        <fullName evidence="1">Uncharacterized protein</fullName>
    </submittedName>
</protein>
<gene>
    <name evidence="1" type="ORF">ARC78_07455</name>
</gene>